<dbReference type="RefSeq" id="WP_015267958.1">
    <property type="nucleotide sequence ID" value="NC_019904.1"/>
</dbReference>
<protein>
    <recommendedName>
        <fullName evidence="1">Polysaccharide pyruvyl transferase domain-containing protein</fullName>
    </recommendedName>
</protein>
<proteinExistence type="predicted"/>
<organism evidence="2 3">
    <name type="scientific">Echinicola vietnamensis (strain DSM 17526 / LMG 23754 / KMM 6221)</name>
    <dbReference type="NCBI Taxonomy" id="926556"/>
    <lineage>
        <taxon>Bacteria</taxon>
        <taxon>Pseudomonadati</taxon>
        <taxon>Bacteroidota</taxon>
        <taxon>Cytophagia</taxon>
        <taxon>Cytophagales</taxon>
        <taxon>Cyclobacteriaceae</taxon>
        <taxon>Echinicola</taxon>
    </lineage>
</organism>
<dbReference type="OrthoDB" id="1425928at2"/>
<dbReference type="EMBL" id="CP003346">
    <property type="protein sequence ID" value="AGA80425.1"/>
    <property type="molecule type" value="Genomic_DNA"/>
</dbReference>
<dbReference type="PATRIC" id="fig|926556.3.peg.4456"/>
<dbReference type="eggNOG" id="COG2327">
    <property type="taxonomic scope" value="Bacteria"/>
</dbReference>
<dbReference type="Pfam" id="PF04230">
    <property type="entry name" value="PS_pyruv_trans"/>
    <property type="match status" value="1"/>
</dbReference>
<dbReference type="Proteomes" id="UP000010796">
    <property type="component" value="Chromosome"/>
</dbReference>
<dbReference type="HOGENOM" id="CLU_058584_0_0_10"/>
<dbReference type="STRING" id="926556.Echvi_4229"/>
<dbReference type="AlphaFoldDB" id="L0G6E9"/>
<evidence type="ECO:0000313" key="3">
    <source>
        <dbReference type="Proteomes" id="UP000010796"/>
    </source>
</evidence>
<gene>
    <name evidence="2" type="ordered locus">Echvi_4229</name>
</gene>
<reference evidence="3" key="1">
    <citation type="submission" date="2012-02" db="EMBL/GenBank/DDBJ databases">
        <title>The complete genome of Echinicola vietnamensis DSM 17526.</title>
        <authorList>
            <person name="Lucas S."/>
            <person name="Copeland A."/>
            <person name="Lapidus A."/>
            <person name="Glavina del Rio T."/>
            <person name="Dalin E."/>
            <person name="Tice H."/>
            <person name="Bruce D."/>
            <person name="Goodwin L."/>
            <person name="Pitluck S."/>
            <person name="Peters L."/>
            <person name="Ovchinnikova G."/>
            <person name="Teshima H."/>
            <person name="Kyrpides N."/>
            <person name="Mavromatis K."/>
            <person name="Ivanova N."/>
            <person name="Brettin T."/>
            <person name="Detter J.C."/>
            <person name="Han C."/>
            <person name="Larimer F."/>
            <person name="Land M."/>
            <person name="Hauser L."/>
            <person name="Markowitz V."/>
            <person name="Cheng J.-F."/>
            <person name="Hugenholtz P."/>
            <person name="Woyke T."/>
            <person name="Wu D."/>
            <person name="Brambilla E."/>
            <person name="Klenk H.-P."/>
            <person name="Eisen J.A."/>
        </authorList>
    </citation>
    <scope>NUCLEOTIDE SEQUENCE [LARGE SCALE GENOMIC DNA]</scope>
    <source>
        <strain evidence="3">DSM 17526 / LMG 23754 / KMM 6221</strain>
    </source>
</reference>
<feature type="domain" description="Polysaccharide pyruvyl transferase" evidence="1">
    <location>
        <begin position="14"/>
        <end position="331"/>
    </location>
</feature>
<keyword evidence="3" id="KW-1185">Reference proteome</keyword>
<evidence type="ECO:0000259" key="1">
    <source>
        <dbReference type="Pfam" id="PF04230"/>
    </source>
</evidence>
<evidence type="ECO:0000313" key="2">
    <source>
        <dbReference type="EMBL" id="AGA80425.1"/>
    </source>
</evidence>
<dbReference type="KEGG" id="evi:Echvi_4229"/>
<dbReference type="InterPro" id="IPR007345">
    <property type="entry name" value="Polysacch_pyruvyl_Trfase"/>
</dbReference>
<sequence>MENILIIGAFDRYNYGDLLFPLIIEKQLETLGKEYRFRFFGLVKSDLSQVGGKPTEDLAAFYEACNANDGQNHVIIAGGEALGVTWHSLFAALNPTYQKIHRYRHRLSRYIDLNAMAKRFLKGKTVLPLVFTKDDLGKVRSVILNSLGGSGIDRSVFERYPFMQEKLQQVDYLAVRDGQTVKNLQANQVDARLFPDSAVLMSAFYPVADLEARVTPPVRDYVKAHRGKYLFFQINRKNTMGKEAVIAGQLEQVFRQSETELCLCPIGKALDHDDHLALAEVRRRMDCPHVYFDAENIWDIMYLIANAKCYAGTSLHGAITAMSYAVPHVGLKVEKLNAYLATWGLPRNNFAVGFDRIHAQFEVAVSLPKETYNEKQQLQMEQARKAFALIGEVIGKP</sequence>
<name>L0G6E9_ECHVK</name>
<accession>L0G6E9</accession>